<feature type="compositionally biased region" description="Basic and acidic residues" evidence="1">
    <location>
        <begin position="760"/>
        <end position="776"/>
    </location>
</feature>
<accession>A0AAD5SC12</accession>
<feature type="transmembrane region" description="Helical" evidence="2">
    <location>
        <begin position="311"/>
        <end position="333"/>
    </location>
</feature>
<dbReference type="EMBL" id="JADGJD010000371">
    <property type="protein sequence ID" value="KAJ3051648.1"/>
    <property type="molecule type" value="Genomic_DNA"/>
</dbReference>
<dbReference type="AlphaFoldDB" id="A0AAD5SC12"/>
<keyword evidence="2" id="KW-1133">Transmembrane helix</keyword>
<feature type="compositionally biased region" description="Polar residues" evidence="1">
    <location>
        <begin position="658"/>
        <end position="689"/>
    </location>
</feature>
<feature type="transmembrane region" description="Helical" evidence="2">
    <location>
        <begin position="379"/>
        <end position="405"/>
    </location>
</feature>
<keyword evidence="2" id="KW-0472">Membrane</keyword>
<evidence type="ECO:0000313" key="4">
    <source>
        <dbReference type="Proteomes" id="UP001212841"/>
    </source>
</evidence>
<evidence type="ECO:0000256" key="1">
    <source>
        <dbReference type="SAM" id="MobiDB-lite"/>
    </source>
</evidence>
<feature type="region of interest" description="Disordered" evidence="1">
    <location>
        <begin position="511"/>
        <end position="549"/>
    </location>
</feature>
<feature type="transmembrane region" description="Helical" evidence="2">
    <location>
        <begin position="345"/>
        <end position="367"/>
    </location>
</feature>
<evidence type="ECO:0000313" key="3">
    <source>
        <dbReference type="EMBL" id="KAJ3051648.1"/>
    </source>
</evidence>
<comment type="caution">
    <text evidence="3">The sequence shown here is derived from an EMBL/GenBank/DDBJ whole genome shotgun (WGS) entry which is preliminary data.</text>
</comment>
<feature type="compositionally biased region" description="Basic and acidic residues" evidence="1">
    <location>
        <begin position="524"/>
        <end position="535"/>
    </location>
</feature>
<feature type="compositionally biased region" description="Low complexity" evidence="1">
    <location>
        <begin position="708"/>
        <end position="733"/>
    </location>
</feature>
<organism evidence="3 4">
    <name type="scientific">Rhizophlyctis rosea</name>
    <dbReference type="NCBI Taxonomy" id="64517"/>
    <lineage>
        <taxon>Eukaryota</taxon>
        <taxon>Fungi</taxon>
        <taxon>Fungi incertae sedis</taxon>
        <taxon>Chytridiomycota</taxon>
        <taxon>Chytridiomycota incertae sedis</taxon>
        <taxon>Chytridiomycetes</taxon>
        <taxon>Rhizophlyctidales</taxon>
        <taxon>Rhizophlyctidaceae</taxon>
        <taxon>Rhizophlyctis</taxon>
    </lineage>
</organism>
<dbReference type="Proteomes" id="UP001212841">
    <property type="component" value="Unassembled WGS sequence"/>
</dbReference>
<feature type="region of interest" description="Disordered" evidence="1">
    <location>
        <begin position="566"/>
        <end position="801"/>
    </location>
</feature>
<gene>
    <name evidence="3" type="ORF">HK097_007338</name>
</gene>
<keyword evidence="2" id="KW-0812">Transmembrane</keyword>
<feature type="transmembrane region" description="Helical" evidence="2">
    <location>
        <begin position="272"/>
        <end position="291"/>
    </location>
</feature>
<keyword evidence="4" id="KW-1185">Reference proteome</keyword>
<feature type="transmembrane region" description="Helical" evidence="2">
    <location>
        <begin position="475"/>
        <end position="492"/>
    </location>
</feature>
<sequence>MSLSSPVNSFLVDNNILQRGGNWAVNDWGKPIMDFKSDGGPMPRPNWGSDVGDKTIRFQGIEWDAGKTGIIFTNGQEGTAVTEYVAGGTISFYHAGDYGFAIYLVDDAYFKANDPAPATMPRPEQPNWECRRNLTDICTPVPPATSFSNDTWSFCQFDLHSKHPTFGTVCKLNERRFNRIQFNQLAWPGDWRGQRNQTMYLGALRISSWIGNPAIVNNLHLVVTALSLALSSLATLISLLYIIILHTRSIKLSTLGDRMTALSLRGKRNMMFHFMFAMSLLLVSDVLSVIVNMRSNGVTATDDVNRLGQGAMAAQLCAIAAHLVNRIIMYRAFQPITWYPKYLQYILIFISTTLPISVAVYIMYLVMQTPIQWNEPERLYILLSAWVWFFAVDNALTIASIVLLFRIRARLSRASSSANGVGVSSTQSNPNSSSLAKRAAHRRAQTVTFSLFMTLILALFICGYCIYQWKKYPYIGQLAIRVYFVGYVHYLVSLRSVVRVWREGERTTGNVGQGSVSTLGRGKRSGDGFERRDTYGKGSGNGYRESTNGGKGYAMGAESSLRGLAVSSGARSGSTLPPYDSAGGRDDDEYGYGHHKVSGGYSDSYGGSQNGAYRMDSVKLTPISRSDPGGRERDYAGSNVGSNVSYDDRGDYGHNRSRSQSQTQRPYGATRSNSQSHQRSPSAHRSPSVSRKDYQYQVDYDNYPVSPTAPSYNNNASYSNQPSYNNNNNTNYNQPPPTPTMQPGWATPPVEYSVSSLGQGRDRGRSRERREREEPVNARGEWGGETMRSYGYDAERGRGRF</sequence>
<feature type="transmembrane region" description="Helical" evidence="2">
    <location>
        <begin position="447"/>
        <end position="469"/>
    </location>
</feature>
<name>A0AAD5SC12_9FUNG</name>
<proteinExistence type="predicted"/>
<feature type="transmembrane region" description="Helical" evidence="2">
    <location>
        <begin position="221"/>
        <end position="244"/>
    </location>
</feature>
<reference evidence="3" key="1">
    <citation type="submission" date="2020-05" db="EMBL/GenBank/DDBJ databases">
        <title>Phylogenomic resolution of chytrid fungi.</title>
        <authorList>
            <person name="Stajich J.E."/>
            <person name="Amses K."/>
            <person name="Simmons R."/>
            <person name="Seto K."/>
            <person name="Myers J."/>
            <person name="Bonds A."/>
            <person name="Quandt C.A."/>
            <person name="Barry K."/>
            <person name="Liu P."/>
            <person name="Grigoriev I."/>
            <person name="Longcore J.E."/>
            <person name="James T.Y."/>
        </authorList>
    </citation>
    <scope>NUCLEOTIDE SEQUENCE</scope>
    <source>
        <strain evidence="3">JEL0318</strain>
    </source>
</reference>
<protein>
    <submittedName>
        <fullName evidence="3">Uncharacterized protein</fullName>
    </submittedName>
</protein>
<feature type="compositionally biased region" description="Low complexity" evidence="1">
    <location>
        <begin position="598"/>
        <end position="607"/>
    </location>
</feature>
<evidence type="ECO:0000256" key="2">
    <source>
        <dbReference type="SAM" id="Phobius"/>
    </source>
</evidence>